<feature type="compositionally biased region" description="Low complexity" evidence="2">
    <location>
        <begin position="816"/>
        <end position="843"/>
    </location>
</feature>
<protein>
    <recommendedName>
        <fullName evidence="3">PPIase cyclophilin-type domain-containing protein</fullName>
    </recommendedName>
</protein>
<feature type="compositionally biased region" description="Low complexity" evidence="2">
    <location>
        <begin position="290"/>
        <end position="302"/>
    </location>
</feature>
<dbReference type="PANTHER" id="PTHR11071">
    <property type="entry name" value="PEPTIDYL-PROLYL CIS-TRANS ISOMERASE"/>
    <property type="match status" value="1"/>
</dbReference>
<feature type="compositionally biased region" description="Basic residues" evidence="2">
    <location>
        <begin position="307"/>
        <end position="346"/>
    </location>
</feature>
<feature type="compositionally biased region" description="Low complexity" evidence="2">
    <location>
        <begin position="451"/>
        <end position="467"/>
    </location>
</feature>
<evidence type="ECO:0000313" key="5">
    <source>
        <dbReference type="Proteomes" id="UP000631114"/>
    </source>
</evidence>
<feature type="compositionally biased region" description="Basic residues" evidence="2">
    <location>
        <begin position="614"/>
        <end position="632"/>
    </location>
</feature>
<feature type="compositionally biased region" description="Low complexity" evidence="2">
    <location>
        <begin position="662"/>
        <end position="691"/>
    </location>
</feature>
<feature type="region of interest" description="Disordered" evidence="2">
    <location>
        <begin position="249"/>
        <end position="877"/>
    </location>
</feature>
<dbReference type="PANTHER" id="PTHR11071:SF561">
    <property type="entry name" value="PEPTIDYL-PROLYL CIS-TRANS ISOMERASE D-RELATED"/>
    <property type="match status" value="1"/>
</dbReference>
<feature type="compositionally biased region" description="Basic and acidic residues" evidence="2">
    <location>
        <begin position="729"/>
        <end position="747"/>
    </location>
</feature>
<gene>
    <name evidence="4" type="ORF">IFM89_003081</name>
</gene>
<dbReference type="SUPFAM" id="SSF50891">
    <property type="entry name" value="Cyclophilin-like"/>
    <property type="match status" value="1"/>
</dbReference>
<dbReference type="Gene3D" id="2.40.100.10">
    <property type="entry name" value="Cyclophilin-like"/>
    <property type="match status" value="1"/>
</dbReference>
<keyword evidence="5" id="KW-1185">Reference proteome</keyword>
<evidence type="ECO:0000256" key="1">
    <source>
        <dbReference type="ARBA" id="ARBA00007365"/>
    </source>
</evidence>
<organism evidence="4 5">
    <name type="scientific">Coptis chinensis</name>
    <dbReference type="NCBI Taxonomy" id="261450"/>
    <lineage>
        <taxon>Eukaryota</taxon>
        <taxon>Viridiplantae</taxon>
        <taxon>Streptophyta</taxon>
        <taxon>Embryophyta</taxon>
        <taxon>Tracheophyta</taxon>
        <taxon>Spermatophyta</taxon>
        <taxon>Magnoliopsida</taxon>
        <taxon>Ranunculales</taxon>
        <taxon>Ranunculaceae</taxon>
        <taxon>Coptidoideae</taxon>
        <taxon>Coptis</taxon>
    </lineage>
</organism>
<feature type="compositionally biased region" description="Basic residues" evidence="2">
    <location>
        <begin position="757"/>
        <end position="768"/>
    </location>
</feature>
<dbReference type="GO" id="GO:0006457">
    <property type="term" value="P:protein folding"/>
    <property type="evidence" value="ECO:0007669"/>
    <property type="project" value="TreeGrafter"/>
</dbReference>
<dbReference type="OrthoDB" id="1935365at2759"/>
<evidence type="ECO:0000259" key="3">
    <source>
        <dbReference type="PROSITE" id="PS50072"/>
    </source>
</evidence>
<sequence>MTNNRLPQVFLDVSVDGDPAERMIFELFHDVVPKTAENFRALCTGEHGKGPVSGKPLHYKGCPFTRIAKGLMAQLLVYAVGYRADGHDCFSCDVDFKAGDVTSRDGSGGESIYGGNFEVTEKGRDRFEGGRHPAGQLARLLEATGFFSIFIFLLTSGCFDILPDESFTLKHDGRGYLSMSNTGPNSNNSQFFITFRAAHHLDGLHVVFGKLVQGHRTLKKIESAGSKQGEPTFFVKIVNCGELLEGAVRRKGKSKKPSRGRRKRRRYSSSESDSSSDSSSESSESDSDSDSYSSSSSDISSSSEDRRRKRRRSYKRDKYKRGKRRRERRREKKRRRRDKRSRRKSKRSLESSSDTESENTSASSSEDDQVGGHGPSKPKHSSHTLAGKQSPIVVEKDAIAPLPKGVTADMVGKSPQENGNLQSNGVKMDRSNSSADRQPDLVDLPGKSRSRSMSPKKAMSKSMSISPRRSLSKSPSVRRERSMSKSLTPRSAVRSPERVPQQSRSISESPGRKSVSSRSRSQSQSQSRSWSRSRSRSLARSISRSPSPVSPRNKPRRSISMSPDMPLRSRSQTPVRSISRRSRSRSLLRSSHGRTISRTPVKACRSVSRSPVRASRRSISRSPIRRASRRSLSRSPVVARSRRSVSRSPIRPPSRSRRRGYSRSPVSPLRRGRSPIPSRGRSPSRSVSPDGSPKRVRRGRGFSQRYAYARRYRTPSADRSPLKLRRYSGRSDRDRYSSYRSYNDRSRYNRSPLRGRTPPRYRSRRSWSRSRSVSRSPNRHRSRGKGTYSRSPMRSHSPLEKSRSRGSLRAEKRSSLTRSKSRSQSQSRSRSPSDSRSSADSPSPQHTSKDNSRSVSGSPAAKGLVSYGDGSPDSSDK</sequence>
<feature type="compositionally biased region" description="Low complexity" evidence="2">
    <location>
        <begin position="507"/>
        <end position="530"/>
    </location>
</feature>
<accession>A0A835M3H0</accession>
<dbReference type="EMBL" id="JADFTS010000003">
    <property type="protein sequence ID" value="KAF9612639.1"/>
    <property type="molecule type" value="Genomic_DNA"/>
</dbReference>
<feature type="compositionally biased region" description="Low complexity" evidence="2">
    <location>
        <begin position="538"/>
        <end position="552"/>
    </location>
</feature>
<dbReference type="Proteomes" id="UP000631114">
    <property type="component" value="Unassembled WGS sequence"/>
</dbReference>
<feature type="domain" description="PPIase cyclophilin-type" evidence="3">
    <location>
        <begin position="10"/>
        <end position="242"/>
    </location>
</feature>
<feature type="compositionally biased region" description="Low complexity" evidence="2">
    <location>
        <begin position="269"/>
        <end position="282"/>
    </location>
</feature>
<feature type="compositionally biased region" description="Low complexity" evidence="2">
    <location>
        <begin position="350"/>
        <end position="364"/>
    </location>
</feature>
<dbReference type="InterPro" id="IPR029000">
    <property type="entry name" value="Cyclophilin-like_dom_sf"/>
</dbReference>
<evidence type="ECO:0000313" key="4">
    <source>
        <dbReference type="EMBL" id="KAF9612639.1"/>
    </source>
</evidence>
<evidence type="ECO:0000256" key="2">
    <source>
        <dbReference type="SAM" id="MobiDB-lite"/>
    </source>
</evidence>
<dbReference type="AlphaFoldDB" id="A0A835M3H0"/>
<dbReference type="GO" id="GO:0003755">
    <property type="term" value="F:peptidyl-prolyl cis-trans isomerase activity"/>
    <property type="evidence" value="ECO:0007669"/>
    <property type="project" value="InterPro"/>
</dbReference>
<dbReference type="Pfam" id="PF00160">
    <property type="entry name" value="Pro_isomerase"/>
    <property type="match status" value="1"/>
</dbReference>
<feature type="compositionally biased region" description="Polar residues" evidence="2">
    <location>
        <begin position="415"/>
        <end position="436"/>
    </location>
</feature>
<proteinExistence type="inferred from homology"/>
<comment type="caution">
    <text evidence="4">The sequence shown here is derived from an EMBL/GenBank/DDBJ whole genome shotgun (WGS) entry which is preliminary data.</text>
</comment>
<feature type="compositionally biased region" description="Basic and acidic residues" evidence="2">
    <location>
        <begin position="797"/>
        <end position="814"/>
    </location>
</feature>
<feature type="compositionally biased region" description="Basic residues" evidence="2">
    <location>
        <begin position="249"/>
        <end position="267"/>
    </location>
</feature>
<dbReference type="InterPro" id="IPR002130">
    <property type="entry name" value="Cyclophilin-type_PPIase_dom"/>
</dbReference>
<reference evidence="4 5" key="1">
    <citation type="submission" date="2020-10" db="EMBL/GenBank/DDBJ databases">
        <title>The Coptis chinensis genome and diversification of protoberbering-type alkaloids.</title>
        <authorList>
            <person name="Wang B."/>
            <person name="Shu S."/>
            <person name="Song C."/>
            <person name="Liu Y."/>
        </authorList>
    </citation>
    <scope>NUCLEOTIDE SEQUENCE [LARGE SCALE GENOMIC DNA]</scope>
    <source>
        <strain evidence="4">HL-2020</strain>
        <tissue evidence="4">Leaf</tissue>
    </source>
</reference>
<dbReference type="GO" id="GO:0016018">
    <property type="term" value="F:cyclosporin A binding"/>
    <property type="evidence" value="ECO:0007669"/>
    <property type="project" value="TreeGrafter"/>
</dbReference>
<dbReference type="GO" id="GO:0005737">
    <property type="term" value="C:cytoplasm"/>
    <property type="evidence" value="ECO:0007669"/>
    <property type="project" value="TreeGrafter"/>
</dbReference>
<dbReference type="PROSITE" id="PS50072">
    <property type="entry name" value="CSA_PPIASE_2"/>
    <property type="match status" value="1"/>
</dbReference>
<comment type="similarity">
    <text evidence="1">Belongs to the cyclophilin-type PPIase family.</text>
</comment>
<name>A0A835M3H0_9MAGN</name>